<dbReference type="VEuPathDB" id="FungiDB:H257_10425"/>
<sequence>MAATLKDVDGFTRPGIDGKKAQNRFLLLVRHHKSNNNEAARLSGATEDETPKSRLQELKLASTMEPEPATPRAPAPSTTYDLQQGSLSDRTLDDGFYNASAAAATPQPAGATEPMASLSRVQARSTVISQRSPIAQKRDSCRGGEIACRWSCPLCDQLPWSADDNDPTARTKGVSTECGCAPALQQHELQMTAHRERIAADGRQAHFEWEQRQIHEAAAQYKYAVKHDAAAHAAQFKANMEREASRHKVHLDTKQQRAFLQQCQPQLTAVQQQQQQLWQQQQHKA</sequence>
<organism evidence="2">
    <name type="scientific">Aphanomyces astaci</name>
    <name type="common">Crayfish plague agent</name>
    <dbReference type="NCBI Taxonomy" id="112090"/>
    <lineage>
        <taxon>Eukaryota</taxon>
        <taxon>Sar</taxon>
        <taxon>Stramenopiles</taxon>
        <taxon>Oomycota</taxon>
        <taxon>Saprolegniomycetes</taxon>
        <taxon>Saprolegniales</taxon>
        <taxon>Verrucalvaceae</taxon>
        <taxon>Aphanomyces</taxon>
    </lineage>
</organism>
<reference evidence="2" key="1">
    <citation type="submission" date="2013-12" db="EMBL/GenBank/DDBJ databases">
        <title>The Genome Sequence of Aphanomyces astaci APO3.</title>
        <authorList>
            <consortium name="The Broad Institute Genomics Platform"/>
            <person name="Russ C."/>
            <person name="Tyler B."/>
            <person name="van West P."/>
            <person name="Dieguez-Uribeondo J."/>
            <person name="Young S.K."/>
            <person name="Zeng Q."/>
            <person name="Gargeya S."/>
            <person name="Fitzgerald M."/>
            <person name="Abouelleil A."/>
            <person name="Alvarado L."/>
            <person name="Chapman S.B."/>
            <person name="Gainer-Dewar J."/>
            <person name="Goldberg J."/>
            <person name="Griggs A."/>
            <person name="Gujja S."/>
            <person name="Hansen M."/>
            <person name="Howarth C."/>
            <person name="Imamovic A."/>
            <person name="Ireland A."/>
            <person name="Larimer J."/>
            <person name="McCowan C."/>
            <person name="Murphy C."/>
            <person name="Pearson M."/>
            <person name="Poon T.W."/>
            <person name="Priest M."/>
            <person name="Roberts A."/>
            <person name="Saif S."/>
            <person name="Shea T."/>
            <person name="Sykes S."/>
            <person name="Wortman J."/>
            <person name="Nusbaum C."/>
            <person name="Birren B."/>
        </authorList>
    </citation>
    <scope>NUCLEOTIDE SEQUENCE [LARGE SCALE GENOMIC DNA]</scope>
    <source>
        <strain evidence="2">APO3</strain>
    </source>
</reference>
<dbReference type="AlphaFoldDB" id="W4G7H3"/>
<protein>
    <submittedName>
        <fullName evidence="2">Uncharacterized protein</fullName>
    </submittedName>
</protein>
<name>W4G7H3_APHAT</name>
<feature type="region of interest" description="Disordered" evidence="1">
    <location>
        <begin position="61"/>
        <end position="87"/>
    </location>
</feature>
<dbReference type="RefSeq" id="XP_009835279.1">
    <property type="nucleotide sequence ID" value="XM_009836977.1"/>
</dbReference>
<dbReference type="EMBL" id="KI913141">
    <property type="protein sequence ID" value="ETV75231.1"/>
    <property type="molecule type" value="Genomic_DNA"/>
</dbReference>
<dbReference type="GeneID" id="20812421"/>
<gene>
    <name evidence="2" type="ORF">H257_10425</name>
</gene>
<proteinExistence type="predicted"/>
<evidence type="ECO:0000256" key="1">
    <source>
        <dbReference type="SAM" id="MobiDB-lite"/>
    </source>
</evidence>
<accession>W4G7H3</accession>
<evidence type="ECO:0000313" key="2">
    <source>
        <dbReference type="EMBL" id="ETV75231.1"/>
    </source>
</evidence>